<dbReference type="KEGG" id="dbk:DGMP_36390"/>
<dbReference type="InterPro" id="IPR007486">
    <property type="entry name" value="YebE"/>
</dbReference>
<evidence type="ECO:0000313" key="2">
    <source>
        <dbReference type="EMBL" id="BCL62946.1"/>
    </source>
</evidence>
<proteinExistence type="predicted"/>
<dbReference type="CDD" id="cd07178">
    <property type="entry name" value="terB_like_YebE"/>
    <property type="match status" value="1"/>
</dbReference>
<evidence type="ECO:0008006" key="4">
    <source>
        <dbReference type="Google" id="ProtNLM"/>
    </source>
</evidence>
<dbReference type="Proteomes" id="UP000826725">
    <property type="component" value="Chromosome"/>
</dbReference>
<name>A0A8D5JTA1_9BACT</name>
<dbReference type="AlphaFoldDB" id="A0A8D5JTA1"/>
<gene>
    <name evidence="2" type="ORF">DGMP_36390</name>
</gene>
<evidence type="ECO:0000256" key="1">
    <source>
        <dbReference type="SAM" id="MobiDB-lite"/>
    </source>
</evidence>
<reference evidence="2" key="1">
    <citation type="submission" date="2020-09" db="EMBL/GenBank/DDBJ databases">
        <title>Desulfogranum mesoprofundum gen. nov., sp. nov., a novel mesophilic, sulfate-reducing chemolithoautotroph isolated from a deep-sea hydrothermal vent chimney in the Suiyo Seamount.</title>
        <authorList>
            <person name="Hashimoto Y."/>
            <person name="Nakagawa S."/>
        </authorList>
    </citation>
    <scope>NUCLEOTIDE SEQUENCE</scope>
    <source>
        <strain evidence="2">KT2</strain>
    </source>
</reference>
<sequence>MFNAEKLLGKLVQEVIGSGRGKGSMLGNLASSGGLMTAIGLGVGAFEILKDQNRQQEVPPPPPPPGSSQATPPPPPPGSGPPPPPVPPRELTVNLDNSELAIRMIQVIISAAYADGFVDEDEKKAILDQFGKAELSWEENDFLLEQMRNPKSVEELAENIADPAVCKAMYTLAVQSVPIDTPEERQWFDRFAQALALDVETRKGIETGAE</sequence>
<evidence type="ECO:0000313" key="3">
    <source>
        <dbReference type="Proteomes" id="UP000826725"/>
    </source>
</evidence>
<dbReference type="EMBL" id="AP024086">
    <property type="protein sequence ID" value="BCL62946.1"/>
    <property type="molecule type" value="Genomic_DNA"/>
</dbReference>
<dbReference type="RefSeq" id="WP_228855249.1">
    <property type="nucleotide sequence ID" value="NZ_AP024086.1"/>
</dbReference>
<dbReference type="Pfam" id="PF04391">
    <property type="entry name" value="DUF533"/>
    <property type="match status" value="1"/>
</dbReference>
<feature type="compositionally biased region" description="Pro residues" evidence="1">
    <location>
        <begin position="58"/>
        <end position="88"/>
    </location>
</feature>
<feature type="region of interest" description="Disordered" evidence="1">
    <location>
        <begin position="50"/>
        <end position="89"/>
    </location>
</feature>
<organism evidence="2 3">
    <name type="scientific">Desulfomarina profundi</name>
    <dbReference type="NCBI Taxonomy" id="2772557"/>
    <lineage>
        <taxon>Bacteria</taxon>
        <taxon>Pseudomonadati</taxon>
        <taxon>Thermodesulfobacteriota</taxon>
        <taxon>Desulfobulbia</taxon>
        <taxon>Desulfobulbales</taxon>
        <taxon>Desulfobulbaceae</taxon>
        <taxon>Desulfomarina</taxon>
    </lineage>
</organism>
<accession>A0A8D5JTA1</accession>
<keyword evidence="3" id="KW-1185">Reference proteome</keyword>
<protein>
    <recommendedName>
        <fullName evidence="4">DUF533 domain-containing protein</fullName>
    </recommendedName>
</protein>